<accession>A0A7X5J8M6</accession>
<proteinExistence type="predicted"/>
<protein>
    <submittedName>
        <fullName evidence="1">Uncharacterized protein</fullName>
    </submittedName>
</protein>
<comment type="caution">
    <text evidence="1">The sequence shown here is derived from an EMBL/GenBank/DDBJ whole genome shotgun (WGS) entry which is preliminary data.</text>
</comment>
<name>A0A7X5J8M6_9HYPH</name>
<dbReference type="Proteomes" id="UP000586722">
    <property type="component" value="Unassembled WGS sequence"/>
</dbReference>
<evidence type="ECO:0000313" key="2">
    <source>
        <dbReference type="Proteomes" id="UP000586722"/>
    </source>
</evidence>
<dbReference type="AlphaFoldDB" id="A0A7X5J8M6"/>
<keyword evidence="2" id="KW-1185">Reference proteome</keyword>
<evidence type="ECO:0000313" key="1">
    <source>
        <dbReference type="EMBL" id="NBN78869.1"/>
    </source>
</evidence>
<dbReference type="RefSeq" id="WP_161708706.1">
    <property type="nucleotide sequence ID" value="NZ_JAABLQ010000001.1"/>
</dbReference>
<organism evidence="1 2">
    <name type="scientific">Pannonibacter tanglangensis</name>
    <dbReference type="NCBI Taxonomy" id="2750084"/>
    <lineage>
        <taxon>Bacteria</taxon>
        <taxon>Pseudomonadati</taxon>
        <taxon>Pseudomonadota</taxon>
        <taxon>Alphaproteobacteria</taxon>
        <taxon>Hyphomicrobiales</taxon>
        <taxon>Stappiaceae</taxon>
        <taxon>Pannonibacter</taxon>
    </lineage>
</organism>
<dbReference type="EMBL" id="JAABLQ010000001">
    <property type="protein sequence ID" value="NBN78869.1"/>
    <property type="molecule type" value="Genomic_DNA"/>
</dbReference>
<reference evidence="2" key="1">
    <citation type="submission" date="2020-01" db="EMBL/GenBank/DDBJ databases">
        <authorList>
            <person name="Fang Y."/>
            <person name="Sun R."/>
            <person name="Nie L."/>
            <person name="He J."/>
            <person name="Hao L."/>
            <person name="Wang L."/>
            <person name="Su S."/>
            <person name="Lv E."/>
            <person name="Zhang Z."/>
            <person name="Xie R."/>
            <person name="Liu H."/>
        </authorList>
    </citation>
    <scope>NUCLEOTIDE SEQUENCE [LARGE SCALE GENOMIC DNA]</scope>
    <source>
        <strain evidence="2">XCT-53</strain>
    </source>
</reference>
<gene>
    <name evidence="1" type="ORF">GWI72_11380</name>
</gene>
<sequence>MEIDLEAVRRVFCDVLDGRMTREAADRWAYGVVQQSEAGSLTFSPVNAKDRIWEGVVYLYGIDTMEAPGQYLHTEEDIRSAMAAKLGS</sequence>